<evidence type="ECO:0000313" key="4">
    <source>
        <dbReference type="Proteomes" id="UP001497497"/>
    </source>
</evidence>
<feature type="region of interest" description="Disordered" evidence="1">
    <location>
        <begin position="300"/>
        <end position="373"/>
    </location>
</feature>
<name>A0AAV2HMV0_LYMST</name>
<dbReference type="EMBL" id="CAXITT010000144">
    <property type="protein sequence ID" value="CAL1533496.1"/>
    <property type="molecule type" value="Genomic_DNA"/>
</dbReference>
<accession>A0AAV2HMV0</accession>
<comment type="caution">
    <text evidence="3">The sequence shown here is derived from an EMBL/GenBank/DDBJ whole genome shotgun (WGS) entry which is preliminary data.</text>
</comment>
<feature type="region of interest" description="Disordered" evidence="1">
    <location>
        <begin position="155"/>
        <end position="223"/>
    </location>
</feature>
<feature type="transmembrane region" description="Helical" evidence="2">
    <location>
        <begin position="116"/>
        <end position="142"/>
    </location>
</feature>
<dbReference type="Gene3D" id="2.60.40.10">
    <property type="entry name" value="Immunoglobulins"/>
    <property type="match status" value="1"/>
</dbReference>
<organism evidence="3 4">
    <name type="scientific">Lymnaea stagnalis</name>
    <name type="common">Great pond snail</name>
    <name type="synonym">Helix stagnalis</name>
    <dbReference type="NCBI Taxonomy" id="6523"/>
    <lineage>
        <taxon>Eukaryota</taxon>
        <taxon>Metazoa</taxon>
        <taxon>Spiralia</taxon>
        <taxon>Lophotrochozoa</taxon>
        <taxon>Mollusca</taxon>
        <taxon>Gastropoda</taxon>
        <taxon>Heterobranchia</taxon>
        <taxon>Euthyneura</taxon>
        <taxon>Panpulmonata</taxon>
        <taxon>Hygrophila</taxon>
        <taxon>Lymnaeoidea</taxon>
        <taxon>Lymnaeidae</taxon>
        <taxon>Lymnaea</taxon>
    </lineage>
</organism>
<reference evidence="3 4" key="1">
    <citation type="submission" date="2024-04" db="EMBL/GenBank/DDBJ databases">
        <authorList>
            <consortium name="Genoscope - CEA"/>
            <person name="William W."/>
        </authorList>
    </citation>
    <scope>NUCLEOTIDE SEQUENCE [LARGE SCALE GENOMIC DNA]</scope>
</reference>
<dbReference type="AlphaFoldDB" id="A0AAV2HMV0"/>
<dbReference type="InterPro" id="IPR013783">
    <property type="entry name" value="Ig-like_fold"/>
</dbReference>
<feature type="compositionally biased region" description="Low complexity" evidence="1">
    <location>
        <begin position="323"/>
        <end position="334"/>
    </location>
</feature>
<keyword evidence="4" id="KW-1185">Reference proteome</keyword>
<feature type="compositionally biased region" description="Polar residues" evidence="1">
    <location>
        <begin position="300"/>
        <end position="313"/>
    </location>
</feature>
<keyword evidence="2" id="KW-1133">Transmembrane helix</keyword>
<dbReference type="InterPro" id="IPR036116">
    <property type="entry name" value="FN3_sf"/>
</dbReference>
<evidence type="ECO:0008006" key="5">
    <source>
        <dbReference type="Google" id="ProtNLM"/>
    </source>
</evidence>
<dbReference type="InterPro" id="IPR003961">
    <property type="entry name" value="FN3_dom"/>
</dbReference>
<evidence type="ECO:0000256" key="2">
    <source>
        <dbReference type="SAM" id="Phobius"/>
    </source>
</evidence>
<dbReference type="CDD" id="cd00063">
    <property type="entry name" value="FN3"/>
    <property type="match status" value="1"/>
</dbReference>
<dbReference type="SUPFAM" id="SSF49265">
    <property type="entry name" value="Fibronectin type III"/>
    <property type="match status" value="1"/>
</dbReference>
<feature type="compositionally biased region" description="Basic and acidic residues" evidence="1">
    <location>
        <begin position="168"/>
        <end position="190"/>
    </location>
</feature>
<feature type="compositionally biased region" description="Polar residues" evidence="1">
    <location>
        <begin position="353"/>
        <end position="362"/>
    </location>
</feature>
<proteinExistence type="predicted"/>
<sequence length="397" mass="43442">MYLPAATVAGVMATENAEEVKHLTIQPEVTSSTASSIYIRWAWEGFRSGYPKNFIVHYNRVASSYVQSSGMLPPTTESYGIRNLVADTYYKVCVTMYHNETEIPLEECIEAATTSWHIPVSIGSSIGAVLALSIIVLIVLLSRCPNLVRQPRTAAAESSKYDSMSSHFPDDRYEMSDTTTHCHDHDRDDDVFSQNSEGDSLADSKSASRHNHHHSPQSLAERVCNGNKILNGIGKPSRANIPLGRCGRTLSLTEKRNQPSHPYRMRQARLAHMHAHFHSIQSEPGSIPTRAAPRISITDLQASTQSSDFASSRQSHHHSSMPGNNLNNGKGSLNHCGHFKGIGNRDTPRLASKTDTATSASDPTVAETVGSASRAKPPVLKYISKTLHMSIDGDTLV</sequence>
<dbReference type="Proteomes" id="UP001497497">
    <property type="component" value="Unassembled WGS sequence"/>
</dbReference>
<evidence type="ECO:0000256" key="1">
    <source>
        <dbReference type="SAM" id="MobiDB-lite"/>
    </source>
</evidence>
<keyword evidence="2" id="KW-0812">Transmembrane</keyword>
<protein>
    <recommendedName>
        <fullName evidence="5">Fibronectin type-III domain-containing protein</fullName>
    </recommendedName>
</protein>
<gene>
    <name evidence="3" type="ORF">GSLYS_00007455001</name>
</gene>
<evidence type="ECO:0000313" key="3">
    <source>
        <dbReference type="EMBL" id="CAL1533496.1"/>
    </source>
</evidence>
<keyword evidence="2" id="KW-0472">Membrane</keyword>